<keyword evidence="3" id="KW-1185">Reference proteome</keyword>
<feature type="compositionally biased region" description="Polar residues" evidence="1">
    <location>
        <begin position="108"/>
        <end position="127"/>
    </location>
</feature>
<organism evidence="2 3">
    <name type="scientific">Clavelina lepadiformis</name>
    <name type="common">Light-bulb sea squirt</name>
    <name type="synonym">Ascidia lepadiformis</name>
    <dbReference type="NCBI Taxonomy" id="159417"/>
    <lineage>
        <taxon>Eukaryota</taxon>
        <taxon>Metazoa</taxon>
        <taxon>Chordata</taxon>
        <taxon>Tunicata</taxon>
        <taxon>Ascidiacea</taxon>
        <taxon>Aplousobranchia</taxon>
        <taxon>Clavelinidae</taxon>
        <taxon>Clavelina</taxon>
    </lineage>
</organism>
<proteinExistence type="predicted"/>
<evidence type="ECO:0000256" key="1">
    <source>
        <dbReference type="SAM" id="MobiDB-lite"/>
    </source>
</evidence>
<comment type="caution">
    <text evidence="2">The sequence shown here is derived from an EMBL/GenBank/DDBJ whole genome shotgun (WGS) entry which is preliminary data.</text>
</comment>
<feature type="region of interest" description="Disordered" evidence="1">
    <location>
        <begin position="99"/>
        <end position="134"/>
    </location>
</feature>
<evidence type="ECO:0000313" key="3">
    <source>
        <dbReference type="Proteomes" id="UP001642483"/>
    </source>
</evidence>
<accession>A0ABP0G6C6</accession>
<dbReference type="Proteomes" id="UP001642483">
    <property type="component" value="Unassembled WGS sequence"/>
</dbReference>
<feature type="region of interest" description="Disordered" evidence="1">
    <location>
        <begin position="1"/>
        <end position="20"/>
    </location>
</feature>
<gene>
    <name evidence="2" type="ORF">CVLEPA_LOCUS18289</name>
</gene>
<feature type="compositionally biased region" description="Polar residues" evidence="1">
    <location>
        <begin position="1"/>
        <end position="14"/>
    </location>
</feature>
<protein>
    <submittedName>
        <fullName evidence="2">Uncharacterized protein</fullName>
    </submittedName>
</protein>
<name>A0ABP0G6C6_CLALP</name>
<reference evidence="2 3" key="1">
    <citation type="submission" date="2024-02" db="EMBL/GenBank/DDBJ databases">
        <authorList>
            <person name="Daric V."/>
            <person name="Darras S."/>
        </authorList>
    </citation>
    <scope>NUCLEOTIDE SEQUENCE [LARGE SCALE GENOMIC DNA]</scope>
</reference>
<sequence>MRSSMIPESSSARSVNRMERSVAIKRRRSSEYSDFPLAVQFIKEYFANMFKDSQHPHDSAWNQGPFERSVAIKRRRSSEYLEFSHAGQFIKEYFVKKSNDSQHPHDSAWNQGPLNASTISNVSSRNSKIPAKEC</sequence>
<evidence type="ECO:0000313" key="2">
    <source>
        <dbReference type="EMBL" id="CAK8686344.1"/>
    </source>
</evidence>
<dbReference type="EMBL" id="CAWYQH010000102">
    <property type="protein sequence ID" value="CAK8686344.1"/>
    <property type="molecule type" value="Genomic_DNA"/>
</dbReference>